<reference evidence="2 3" key="1">
    <citation type="submission" date="2017-06" db="EMBL/GenBank/DDBJ databases">
        <title>Draft genome sequence of a variant of Elsinoe murrayae.</title>
        <authorList>
            <person name="Cheng Q."/>
        </authorList>
    </citation>
    <scope>NUCLEOTIDE SEQUENCE [LARGE SCALE GENOMIC DNA]</scope>
    <source>
        <strain evidence="2 3">CQ-2017a</strain>
    </source>
</reference>
<evidence type="ECO:0000313" key="3">
    <source>
        <dbReference type="Proteomes" id="UP000243797"/>
    </source>
</evidence>
<dbReference type="InParanoid" id="A0A2K1QW64"/>
<dbReference type="Gene3D" id="3.40.50.10680">
    <property type="entry name" value="CofD-like domains"/>
    <property type="match status" value="1"/>
</dbReference>
<sequence>MASSVGWQGKLLVTNGEEPRTSTRKGIVIFSGGSAANSLVDIFNNISEQHTSTLSYVIPISDNGGSTSELIRVLGGPGIGDLRSRLVRLIPDSDDPGSEAHAIKALFNHRLPDDCGAARAEWLDIVEVQHPIWNHISSPKKELIRSFLITVNLEIVKRLRPSSRFDFSRASIGNLFITGARIFTGSLESAIYLLSSICAVPSSISVLPAINTNFSHHISATLADGTVIAGQNNISHPSSGHDTVPGHHTTLRDSISHPSTDETDKVEDANLPGTLPTLRASQINFTKTSASTTNANASEPTSSSEDLPSRITTLAYISPYGKQIRLDANSRVLASLASSTALIYCIGSLYTSIIPSLILKGVGAAIASSTIRSKILILNGSVDRETGPSWAPFSALDFVQAISDACAQSQGREKAERAELKAYVTHVIYLEGEGVPKVDKEALTKVGVETIRTYGRREKGEIRYDAEALKGALGMVLGRGMVGDRSRRNTMER</sequence>
<dbReference type="AlphaFoldDB" id="A0A2K1QW64"/>
<dbReference type="FunCoup" id="A0A2K1QW64">
    <property type="interactions" value="49"/>
</dbReference>
<feature type="region of interest" description="Disordered" evidence="1">
    <location>
        <begin position="236"/>
        <end position="269"/>
    </location>
</feature>
<comment type="caution">
    <text evidence="2">The sequence shown here is derived from an EMBL/GenBank/DDBJ whole genome shotgun (WGS) entry which is preliminary data.</text>
</comment>
<gene>
    <name evidence="2" type="ORF">CAC42_2436</name>
</gene>
<dbReference type="Proteomes" id="UP000243797">
    <property type="component" value="Unassembled WGS sequence"/>
</dbReference>
<protein>
    <submittedName>
        <fullName evidence="2">Uncharacterized protein</fullName>
    </submittedName>
</protein>
<dbReference type="CDD" id="cd07187">
    <property type="entry name" value="YvcK_like"/>
    <property type="match status" value="1"/>
</dbReference>
<dbReference type="InterPro" id="IPR002882">
    <property type="entry name" value="CofD"/>
</dbReference>
<evidence type="ECO:0000256" key="1">
    <source>
        <dbReference type="SAM" id="MobiDB-lite"/>
    </source>
</evidence>
<dbReference type="EMBL" id="NKHZ01000032">
    <property type="protein sequence ID" value="PNS19259.1"/>
    <property type="molecule type" value="Genomic_DNA"/>
</dbReference>
<dbReference type="PANTHER" id="PTHR31240:SF0">
    <property type="entry name" value="MATERNAL EFFECT EMBRYO ARREST 18"/>
    <property type="match status" value="1"/>
</dbReference>
<keyword evidence="3" id="KW-1185">Reference proteome</keyword>
<dbReference type="Pfam" id="PF01933">
    <property type="entry name" value="CofD"/>
    <property type="match status" value="1"/>
</dbReference>
<name>A0A2K1QW64_9PEZI</name>
<evidence type="ECO:0000313" key="2">
    <source>
        <dbReference type="EMBL" id="PNS19259.1"/>
    </source>
</evidence>
<dbReference type="GO" id="GO:0043743">
    <property type="term" value="F:LPPG:FO 2-phospho-L-lactate transferase activity"/>
    <property type="evidence" value="ECO:0007669"/>
    <property type="project" value="InterPro"/>
</dbReference>
<proteinExistence type="predicted"/>
<dbReference type="PANTHER" id="PTHR31240">
    <property type="entry name" value="MATERNAL EFFECT EMBRYO ARREST 18"/>
    <property type="match status" value="1"/>
</dbReference>
<dbReference type="STRING" id="2082308.A0A2K1QW64"/>
<accession>A0A2K1QW64</accession>
<feature type="compositionally biased region" description="Basic and acidic residues" evidence="1">
    <location>
        <begin position="250"/>
        <end position="268"/>
    </location>
</feature>
<dbReference type="InterPro" id="IPR038136">
    <property type="entry name" value="CofD-like_dom_sf"/>
</dbReference>
<organism evidence="2 3">
    <name type="scientific">Sphaceloma murrayae</name>
    <dbReference type="NCBI Taxonomy" id="2082308"/>
    <lineage>
        <taxon>Eukaryota</taxon>
        <taxon>Fungi</taxon>
        <taxon>Dikarya</taxon>
        <taxon>Ascomycota</taxon>
        <taxon>Pezizomycotina</taxon>
        <taxon>Dothideomycetes</taxon>
        <taxon>Dothideomycetidae</taxon>
        <taxon>Myriangiales</taxon>
        <taxon>Elsinoaceae</taxon>
        <taxon>Sphaceloma</taxon>
    </lineage>
</organism>
<dbReference type="SUPFAM" id="SSF142338">
    <property type="entry name" value="CofD-like"/>
    <property type="match status" value="1"/>
</dbReference>
<dbReference type="OrthoDB" id="10267139at2759"/>